<organism evidence="1 2">
    <name type="scientific">Thermocatellispora tengchongensis</name>
    <dbReference type="NCBI Taxonomy" id="1073253"/>
    <lineage>
        <taxon>Bacteria</taxon>
        <taxon>Bacillati</taxon>
        <taxon>Actinomycetota</taxon>
        <taxon>Actinomycetes</taxon>
        <taxon>Streptosporangiales</taxon>
        <taxon>Streptosporangiaceae</taxon>
        <taxon>Thermocatellispora</taxon>
    </lineage>
</organism>
<evidence type="ECO:0000313" key="1">
    <source>
        <dbReference type="EMBL" id="MBB5137766.1"/>
    </source>
</evidence>
<accession>A0A840PG42</accession>
<evidence type="ECO:0000313" key="2">
    <source>
        <dbReference type="Proteomes" id="UP000578449"/>
    </source>
</evidence>
<dbReference type="Proteomes" id="UP000578449">
    <property type="component" value="Unassembled WGS sequence"/>
</dbReference>
<protein>
    <submittedName>
        <fullName evidence="1">Uncharacterized protein</fullName>
    </submittedName>
</protein>
<proteinExistence type="predicted"/>
<dbReference type="AlphaFoldDB" id="A0A840PG42"/>
<reference evidence="1 2" key="1">
    <citation type="submission" date="2020-08" db="EMBL/GenBank/DDBJ databases">
        <title>Genomic Encyclopedia of Type Strains, Phase IV (KMG-IV): sequencing the most valuable type-strain genomes for metagenomic binning, comparative biology and taxonomic classification.</title>
        <authorList>
            <person name="Goeker M."/>
        </authorList>
    </citation>
    <scope>NUCLEOTIDE SEQUENCE [LARGE SCALE GENOMIC DNA]</scope>
    <source>
        <strain evidence="1 2">DSM 45615</strain>
    </source>
</reference>
<gene>
    <name evidence="1" type="ORF">HNP84_007518</name>
</gene>
<sequence>MSPKRGDRVTVPPPDDEWDVRFGTSEAVRGWEELCRHALANTRRCFEMLRVDPRTGAGHDRQHRLRGDLATHRHNGKDLEQWEFEVTSGGRVRYAIDDTTRTVWVIYASSNCQILWIMGGSGRT</sequence>
<name>A0A840PG42_9ACTN</name>
<comment type="caution">
    <text evidence="1">The sequence shown here is derived from an EMBL/GenBank/DDBJ whole genome shotgun (WGS) entry which is preliminary data.</text>
</comment>
<keyword evidence="2" id="KW-1185">Reference proteome</keyword>
<dbReference type="RefSeq" id="WP_185054650.1">
    <property type="nucleotide sequence ID" value="NZ_BAABIX010000035.1"/>
</dbReference>
<dbReference type="EMBL" id="JACHGN010000019">
    <property type="protein sequence ID" value="MBB5137766.1"/>
    <property type="molecule type" value="Genomic_DNA"/>
</dbReference>